<accession>A0A550CRQ4</accession>
<organism evidence="1 2">
    <name type="scientific">Schizophyllum amplum</name>
    <dbReference type="NCBI Taxonomy" id="97359"/>
    <lineage>
        <taxon>Eukaryota</taxon>
        <taxon>Fungi</taxon>
        <taxon>Dikarya</taxon>
        <taxon>Basidiomycota</taxon>
        <taxon>Agaricomycotina</taxon>
        <taxon>Agaricomycetes</taxon>
        <taxon>Agaricomycetidae</taxon>
        <taxon>Agaricales</taxon>
        <taxon>Schizophyllaceae</taxon>
        <taxon>Schizophyllum</taxon>
    </lineage>
</organism>
<gene>
    <name evidence="1" type="ORF">BD626DRAFT_478898</name>
</gene>
<comment type="caution">
    <text evidence="1">The sequence shown here is derived from an EMBL/GenBank/DDBJ whole genome shotgun (WGS) entry which is preliminary data.</text>
</comment>
<proteinExistence type="predicted"/>
<dbReference type="EMBL" id="VDMD01000002">
    <property type="protein sequence ID" value="TRM67471.1"/>
    <property type="molecule type" value="Genomic_DNA"/>
</dbReference>
<dbReference type="OrthoDB" id="3185196at2759"/>
<reference evidence="1 2" key="1">
    <citation type="journal article" date="2019" name="New Phytol.">
        <title>Comparative genomics reveals unique wood-decay strategies and fruiting body development in the Schizophyllaceae.</title>
        <authorList>
            <person name="Almasi E."/>
            <person name="Sahu N."/>
            <person name="Krizsan K."/>
            <person name="Balint B."/>
            <person name="Kovacs G.M."/>
            <person name="Kiss B."/>
            <person name="Cseklye J."/>
            <person name="Drula E."/>
            <person name="Henrissat B."/>
            <person name="Nagy I."/>
            <person name="Chovatia M."/>
            <person name="Adam C."/>
            <person name="LaButti K."/>
            <person name="Lipzen A."/>
            <person name="Riley R."/>
            <person name="Grigoriev I.V."/>
            <person name="Nagy L.G."/>
        </authorList>
    </citation>
    <scope>NUCLEOTIDE SEQUENCE [LARGE SCALE GENOMIC DNA]</scope>
    <source>
        <strain evidence="1 2">NL-1724</strain>
    </source>
</reference>
<keyword evidence="2" id="KW-1185">Reference proteome</keyword>
<evidence type="ECO:0000313" key="1">
    <source>
        <dbReference type="EMBL" id="TRM67471.1"/>
    </source>
</evidence>
<sequence length="86" mass="9852">MSDEEIVLGDIVAVNHGYAGRKEGLVIGSHIDYLGRQIVEVQLEPGDIYHAWYPTVTRVKRTIAVQRPAMLPPARSHRTVERRIYW</sequence>
<dbReference type="Proteomes" id="UP000320762">
    <property type="component" value="Unassembled WGS sequence"/>
</dbReference>
<dbReference type="AlphaFoldDB" id="A0A550CRQ4"/>
<evidence type="ECO:0000313" key="2">
    <source>
        <dbReference type="Proteomes" id="UP000320762"/>
    </source>
</evidence>
<name>A0A550CRQ4_9AGAR</name>
<protein>
    <submittedName>
        <fullName evidence="1">Uncharacterized protein</fullName>
    </submittedName>
</protein>